<dbReference type="InterPro" id="IPR009003">
    <property type="entry name" value="Peptidase_S1_PA"/>
</dbReference>
<evidence type="ECO:0000259" key="7">
    <source>
        <dbReference type="PROSITE" id="PS50240"/>
    </source>
</evidence>
<keyword evidence="4 6" id="KW-0720">Serine protease</keyword>
<organism evidence="8 9">
    <name type="scientific">Spodoptera frugiperda</name>
    <name type="common">Fall armyworm</name>
    <dbReference type="NCBI Taxonomy" id="7108"/>
    <lineage>
        <taxon>Eukaryota</taxon>
        <taxon>Metazoa</taxon>
        <taxon>Ecdysozoa</taxon>
        <taxon>Arthropoda</taxon>
        <taxon>Hexapoda</taxon>
        <taxon>Insecta</taxon>
        <taxon>Pterygota</taxon>
        <taxon>Neoptera</taxon>
        <taxon>Endopterygota</taxon>
        <taxon>Lepidoptera</taxon>
        <taxon>Glossata</taxon>
        <taxon>Ditrysia</taxon>
        <taxon>Noctuoidea</taxon>
        <taxon>Noctuidae</taxon>
        <taxon>Amphipyrinae</taxon>
        <taxon>Spodoptera</taxon>
    </lineage>
</organism>
<dbReference type="PROSITE" id="PS50240">
    <property type="entry name" value="TRYPSIN_DOM"/>
    <property type="match status" value="1"/>
</dbReference>
<dbReference type="InterPro" id="IPR001314">
    <property type="entry name" value="Peptidase_S1A"/>
</dbReference>
<keyword evidence="8" id="KW-1185">Reference proteome</keyword>
<dbReference type="RefSeq" id="XP_035450025.1">
    <property type="nucleotide sequence ID" value="XM_035594132.2"/>
</dbReference>
<evidence type="ECO:0000256" key="4">
    <source>
        <dbReference type="ARBA" id="ARBA00022825"/>
    </source>
</evidence>
<dbReference type="PROSITE" id="PS00135">
    <property type="entry name" value="TRYPSIN_SER"/>
    <property type="match status" value="1"/>
</dbReference>
<gene>
    <name evidence="9" type="primary">LOC118276007</name>
</gene>
<evidence type="ECO:0000256" key="2">
    <source>
        <dbReference type="ARBA" id="ARBA00022670"/>
    </source>
</evidence>
<dbReference type="InterPro" id="IPR001254">
    <property type="entry name" value="Trypsin_dom"/>
</dbReference>
<dbReference type="InterPro" id="IPR043504">
    <property type="entry name" value="Peptidase_S1_PA_chymotrypsin"/>
</dbReference>
<feature type="domain" description="Peptidase S1" evidence="7">
    <location>
        <begin position="61"/>
        <end position="311"/>
    </location>
</feature>
<protein>
    <submittedName>
        <fullName evidence="9">Chymotrypsinogen 2-like</fullName>
    </submittedName>
</protein>
<dbReference type="Pfam" id="PF00089">
    <property type="entry name" value="Trypsin"/>
    <property type="match status" value="1"/>
</dbReference>
<dbReference type="Proteomes" id="UP000829999">
    <property type="component" value="Chromosome 31"/>
</dbReference>
<dbReference type="InterPro" id="IPR018114">
    <property type="entry name" value="TRYPSIN_HIS"/>
</dbReference>
<evidence type="ECO:0000256" key="6">
    <source>
        <dbReference type="RuleBase" id="RU363034"/>
    </source>
</evidence>
<reference evidence="9" key="1">
    <citation type="submission" date="2025-08" db="UniProtKB">
        <authorList>
            <consortium name="RefSeq"/>
        </authorList>
    </citation>
    <scope>IDENTIFICATION</scope>
    <source>
        <tissue evidence="9">Whole larval tissue</tissue>
    </source>
</reference>
<dbReference type="PANTHER" id="PTHR24276:SF91">
    <property type="entry name" value="AT26814P-RELATED"/>
    <property type="match status" value="1"/>
</dbReference>
<dbReference type="GO" id="GO:0004252">
    <property type="term" value="F:serine-type endopeptidase activity"/>
    <property type="evidence" value="ECO:0007669"/>
    <property type="project" value="InterPro"/>
</dbReference>
<dbReference type="GO" id="GO:0006508">
    <property type="term" value="P:proteolysis"/>
    <property type="evidence" value="ECO:0007669"/>
    <property type="project" value="UniProtKB-KW"/>
</dbReference>
<keyword evidence="5" id="KW-1015">Disulfide bond</keyword>
<dbReference type="InterPro" id="IPR033116">
    <property type="entry name" value="TRYPSIN_SER"/>
</dbReference>
<evidence type="ECO:0000313" key="9">
    <source>
        <dbReference type="RefSeq" id="XP_035450025.1"/>
    </source>
</evidence>
<evidence type="ECO:0000256" key="5">
    <source>
        <dbReference type="ARBA" id="ARBA00023157"/>
    </source>
</evidence>
<evidence type="ECO:0000256" key="3">
    <source>
        <dbReference type="ARBA" id="ARBA00022801"/>
    </source>
</evidence>
<dbReference type="CDD" id="cd00190">
    <property type="entry name" value="Tryp_SPc"/>
    <property type="match status" value="1"/>
</dbReference>
<evidence type="ECO:0000313" key="8">
    <source>
        <dbReference type="Proteomes" id="UP000829999"/>
    </source>
</evidence>
<dbReference type="InterPro" id="IPR050430">
    <property type="entry name" value="Peptidase_S1"/>
</dbReference>
<evidence type="ECO:0000256" key="1">
    <source>
        <dbReference type="ARBA" id="ARBA00007664"/>
    </source>
</evidence>
<dbReference type="PROSITE" id="PS00134">
    <property type="entry name" value="TRYPSIN_HIS"/>
    <property type="match status" value="1"/>
</dbReference>
<comment type="similarity">
    <text evidence="1">Belongs to the peptidase S1 family.</text>
</comment>
<dbReference type="SUPFAM" id="SSF50494">
    <property type="entry name" value="Trypsin-like serine proteases"/>
    <property type="match status" value="1"/>
</dbReference>
<proteinExistence type="inferred from homology"/>
<dbReference type="PANTHER" id="PTHR24276">
    <property type="entry name" value="POLYSERASE-RELATED"/>
    <property type="match status" value="1"/>
</dbReference>
<dbReference type="OrthoDB" id="10061449at2759"/>
<dbReference type="GeneID" id="118276007"/>
<dbReference type="PRINTS" id="PR00722">
    <property type="entry name" value="CHYMOTRYPSIN"/>
</dbReference>
<name>A0A9R0DEU2_SPOFR</name>
<keyword evidence="3 6" id="KW-0378">Hydrolase</keyword>
<dbReference type="AlphaFoldDB" id="A0A9R0DEU2"/>
<dbReference type="SMART" id="SM00020">
    <property type="entry name" value="Tryp_SPc"/>
    <property type="match status" value="1"/>
</dbReference>
<accession>A0A9R0DEU2</accession>
<dbReference type="Gene3D" id="2.40.10.10">
    <property type="entry name" value="Trypsin-like serine proteases"/>
    <property type="match status" value="1"/>
</dbReference>
<keyword evidence="2 6" id="KW-0645">Protease</keyword>
<sequence length="350" mass="38799">MTFQIISFQFSNRYFMFLKCLFGIVLYLTESFAQNELAINSVNETSAVISGPNKEVWFPRVINGIPAKLGDVPYQVSLKKLMKDGFYMTFCGGAIISEKKVLSAAHCFVENVQRNVSLEGFIDNMLLMDKCAVAGCLLNKVNHTNDNDQAQWRKLAGVRYPKNFSFPNYDIAVVYLCTPFIYTDYVAPIPIASKEMDYNGTCLASGYGRTSHTEKDAISNILLLAHLELDKRAACSISQLGDNDSFVCINIQGSDVAKGDSGGPLVCKNTGDPNEKENGVLVGVVSGHIRERGSFFSRVSKYYDFVTDDPALDSFSNIPSYTSLHSSSPSYSLDTFNSITIVIIYNIFLF</sequence>